<dbReference type="InterPro" id="IPR052721">
    <property type="entry name" value="ET_Amicyanin"/>
</dbReference>
<dbReference type="SUPFAM" id="SSF49503">
    <property type="entry name" value="Cupredoxins"/>
    <property type="match status" value="1"/>
</dbReference>
<dbReference type="AlphaFoldDB" id="A0A832W851"/>
<protein>
    <submittedName>
        <fullName evidence="4">Cupredoxin family copper-binding protein</fullName>
    </submittedName>
</protein>
<dbReference type="InterPro" id="IPR035668">
    <property type="entry name" value="Amicyanin"/>
</dbReference>
<dbReference type="GO" id="GO:0005507">
    <property type="term" value="F:copper ion binding"/>
    <property type="evidence" value="ECO:0007669"/>
    <property type="project" value="InterPro"/>
</dbReference>
<dbReference type="Pfam" id="PF00127">
    <property type="entry name" value="Copper-bind"/>
    <property type="match status" value="1"/>
</dbReference>
<dbReference type="InterPro" id="IPR000923">
    <property type="entry name" value="BlueCu_1"/>
</dbReference>
<evidence type="ECO:0000313" key="5">
    <source>
        <dbReference type="Proteomes" id="UP000600774"/>
    </source>
</evidence>
<keyword evidence="2" id="KW-0186">Copper</keyword>
<dbReference type="PANTHER" id="PTHR36507">
    <property type="entry name" value="BLL1555 PROTEIN"/>
    <property type="match status" value="1"/>
</dbReference>
<reference evidence="4" key="1">
    <citation type="journal article" date="2020" name="bioRxiv">
        <title>A rank-normalized archaeal taxonomy based on genome phylogeny resolves widespread incomplete and uneven classifications.</title>
        <authorList>
            <person name="Rinke C."/>
            <person name="Chuvochina M."/>
            <person name="Mussig A.J."/>
            <person name="Chaumeil P.-A."/>
            <person name="Waite D.W."/>
            <person name="Whitman W.B."/>
            <person name="Parks D.H."/>
            <person name="Hugenholtz P."/>
        </authorList>
    </citation>
    <scope>NUCLEOTIDE SEQUENCE</scope>
    <source>
        <strain evidence="4">UBA8876</strain>
    </source>
</reference>
<evidence type="ECO:0000256" key="1">
    <source>
        <dbReference type="ARBA" id="ARBA00022723"/>
    </source>
</evidence>
<comment type="caution">
    <text evidence="4">The sequence shown here is derived from an EMBL/GenBank/DDBJ whole genome shotgun (WGS) entry which is preliminary data.</text>
</comment>
<proteinExistence type="predicted"/>
<dbReference type="Proteomes" id="UP000600774">
    <property type="component" value="Unassembled WGS sequence"/>
</dbReference>
<feature type="domain" description="Blue (type 1) copper" evidence="3">
    <location>
        <begin position="125"/>
        <end position="203"/>
    </location>
</feature>
<dbReference type="RefSeq" id="WP_281085355.1">
    <property type="nucleotide sequence ID" value="NZ_DUJU01000078.1"/>
</dbReference>
<evidence type="ECO:0000256" key="2">
    <source>
        <dbReference type="ARBA" id="ARBA00023008"/>
    </source>
</evidence>
<evidence type="ECO:0000313" key="4">
    <source>
        <dbReference type="EMBL" id="HIH93723.1"/>
    </source>
</evidence>
<dbReference type="CDD" id="cd13921">
    <property type="entry name" value="Amicyanin"/>
    <property type="match status" value="1"/>
</dbReference>
<dbReference type="PROSITE" id="PS51257">
    <property type="entry name" value="PROKAR_LIPOPROTEIN"/>
    <property type="match status" value="1"/>
</dbReference>
<evidence type="ECO:0000259" key="3">
    <source>
        <dbReference type="Pfam" id="PF00127"/>
    </source>
</evidence>
<accession>A0A832W851</accession>
<sequence length="207" mass="22642">MRREYIIFIILLGILLSAGCAENGVEEPETAVTPAENPIVPAEVPQAPAEIVENPENNTSNQTAVENLTVPETEIVENPENNTSNQTAAENLTVPEIEIVENPKNNTSNQTAAENLTVPEAEHKTVEVKIEDFAFNPDSVTISPGDTVRWTNLDLFTHTVTGPDFSSGTLRDGDSYEFTFTREGTYRYYCSIHASMEGVVTVEGVKP</sequence>
<keyword evidence="1" id="KW-0479">Metal-binding</keyword>
<dbReference type="GO" id="GO:0009055">
    <property type="term" value="F:electron transfer activity"/>
    <property type="evidence" value="ECO:0007669"/>
    <property type="project" value="InterPro"/>
</dbReference>
<organism evidence="4 5">
    <name type="scientific">Methanosarcina acetivorans</name>
    <dbReference type="NCBI Taxonomy" id="2214"/>
    <lineage>
        <taxon>Archaea</taxon>
        <taxon>Methanobacteriati</taxon>
        <taxon>Methanobacteriota</taxon>
        <taxon>Stenosarchaea group</taxon>
        <taxon>Methanomicrobia</taxon>
        <taxon>Methanosarcinales</taxon>
        <taxon>Methanosarcinaceae</taxon>
        <taxon>Methanosarcina</taxon>
    </lineage>
</organism>
<gene>
    <name evidence="4" type="ORF">HA338_06665</name>
</gene>
<dbReference type="Gene3D" id="2.60.40.420">
    <property type="entry name" value="Cupredoxins - blue copper proteins"/>
    <property type="match status" value="1"/>
</dbReference>
<name>A0A832W851_9EURY</name>
<dbReference type="EMBL" id="DUJU01000078">
    <property type="protein sequence ID" value="HIH93723.1"/>
    <property type="molecule type" value="Genomic_DNA"/>
</dbReference>
<dbReference type="InterPro" id="IPR008972">
    <property type="entry name" value="Cupredoxin"/>
</dbReference>
<dbReference type="PANTHER" id="PTHR36507:SF1">
    <property type="entry name" value="BLL1555 PROTEIN"/>
    <property type="match status" value="1"/>
</dbReference>